<accession>W0DCR1</accession>
<reference evidence="9 10" key="1">
    <citation type="submission" date="2013-12" db="EMBL/GenBank/DDBJ databases">
        <authorList>
            <consortium name="DOE Joint Genome Institute"/>
            <person name="Eisen J."/>
            <person name="Huntemann M."/>
            <person name="Han J."/>
            <person name="Chen A."/>
            <person name="Kyrpides N."/>
            <person name="Mavromatis K."/>
            <person name="Markowitz V."/>
            <person name="Palaniappan K."/>
            <person name="Ivanova N."/>
            <person name="Schaumberg A."/>
            <person name="Pati A."/>
            <person name="Liolios K."/>
            <person name="Nordberg H.P."/>
            <person name="Cantor M.N."/>
            <person name="Hua S.X."/>
            <person name="Woyke T."/>
        </authorList>
    </citation>
    <scope>NUCLEOTIDE SEQUENCE [LARGE SCALE GENOMIC DNA]</scope>
    <source>
        <strain evidence="9 10">DSM 23557</strain>
    </source>
</reference>
<dbReference type="KEGG" id="trd:THERU_06485"/>
<dbReference type="HOGENOM" id="CLU_035032_0_1_0"/>
<feature type="transmembrane region" description="Helical" evidence="7">
    <location>
        <begin position="158"/>
        <end position="184"/>
    </location>
</feature>
<evidence type="ECO:0000259" key="8">
    <source>
        <dbReference type="Pfam" id="PF00482"/>
    </source>
</evidence>
<evidence type="ECO:0000256" key="3">
    <source>
        <dbReference type="ARBA" id="ARBA00022475"/>
    </source>
</evidence>
<dbReference type="PANTHER" id="PTHR30012">
    <property type="entry name" value="GENERAL SECRETION PATHWAY PROTEIN"/>
    <property type="match status" value="1"/>
</dbReference>
<keyword evidence="3" id="KW-1003">Cell membrane</keyword>
<evidence type="ECO:0000313" key="9">
    <source>
        <dbReference type="EMBL" id="AHE96369.1"/>
    </source>
</evidence>
<dbReference type="eggNOG" id="COG1459">
    <property type="taxonomic scope" value="Bacteria"/>
</dbReference>
<dbReference type="InterPro" id="IPR042094">
    <property type="entry name" value="T2SS_GspF_sf"/>
</dbReference>
<evidence type="ECO:0000256" key="2">
    <source>
        <dbReference type="ARBA" id="ARBA00005745"/>
    </source>
</evidence>
<evidence type="ECO:0000256" key="4">
    <source>
        <dbReference type="ARBA" id="ARBA00022692"/>
    </source>
</evidence>
<feature type="domain" description="Type II secretion system protein GspF" evidence="8">
    <location>
        <begin position="260"/>
        <end position="382"/>
    </location>
</feature>
<name>W0DCR1_9AQUI</name>
<keyword evidence="6 7" id="KW-0472">Membrane</keyword>
<keyword evidence="10" id="KW-1185">Reference proteome</keyword>
<dbReference type="EMBL" id="CP007028">
    <property type="protein sequence ID" value="AHE96369.1"/>
    <property type="molecule type" value="Genomic_DNA"/>
</dbReference>
<dbReference type="InterPro" id="IPR003004">
    <property type="entry name" value="GspF/PilC"/>
</dbReference>
<dbReference type="AlphaFoldDB" id="W0DCR1"/>
<dbReference type="InterPro" id="IPR018076">
    <property type="entry name" value="T2SS_GspF_dom"/>
</dbReference>
<comment type="subcellular location">
    <subcellularLocation>
        <location evidence="1">Cell membrane</location>
        <topology evidence="1">Multi-pass membrane protein</topology>
    </subcellularLocation>
</comment>
<dbReference type="PANTHER" id="PTHR30012:SF0">
    <property type="entry name" value="TYPE II SECRETION SYSTEM PROTEIN F-RELATED"/>
    <property type="match status" value="1"/>
</dbReference>
<dbReference type="Pfam" id="PF00482">
    <property type="entry name" value="T2SSF"/>
    <property type="match status" value="2"/>
</dbReference>
<keyword evidence="5 7" id="KW-1133">Transmembrane helix</keyword>
<dbReference type="Gene3D" id="1.20.81.30">
    <property type="entry name" value="Type II secretion system (T2SS), domain F"/>
    <property type="match status" value="2"/>
</dbReference>
<gene>
    <name evidence="9" type="ORF">THERU_06485</name>
</gene>
<feature type="transmembrane region" description="Helical" evidence="7">
    <location>
        <begin position="204"/>
        <end position="228"/>
    </location>
</feature>
<evidence type="ECO:0000256" key="5">
    <source>
        <dbReference type="ARBA" id="ARBA00022989"/>
    </source>
</evidence>
<dbReference type="GO" id="GO:0005886">
    <property type="term" value="C:plasma membrane"/>
    <property type="evidence" value="ECO:0007669"/>
    <property type="project" value="UniProtKB-SubCell"/>
</dbReference>
<evidence type="ECO:0000256" key="6">
    <source>
        <dbReference type="ARBA" id="ARBA00023136"/>
    </source>
</evidence>
<dbReference type="PRINTS" id="PR00812">
    <property type="entry name" value="BCTERIALGSPF"/>
</dbReference>
<comment type="similarity">
    <text evidence="2">Belongs to the GSP F family.</text>
</comment>
<keyword evidence="4 7" id="KW-0812">Transmembrane</keyword>
<evidence type="ECO:0000256" key="1">
    <source>
        <dbReference type="ARBA" id="ARBA00004651"/>
    </source>
</evidence>
<proteinExistence type="inferred from homology"/>
<evidence type="ECO:0000313" key="10">
    <source>
        <dbReference type="Proteomes" id="UP000018914"/>
    </source>
</evidence>
<feature type="transmembrane region" description="Helical" evidence="7">
    <location>
        <begin position="363"/>
        <end position="383"/>
    </location>
</feature>
<feature type="domain" description="Type II secretion system protein GspF" evidence="8">
    <location>
        <begin position="64"/>
        <end position="185"/>
    </location>
</feature>
<sequence>MYKGIDQFGNIRSGKIEVPEGMSAYEFLISQGIKPLKIEDVSEGIWSRELFKRKPSQEDVAFLLTQISMLLSSGLNLPKALETAIQQAEDKRIKQALLSVKEAIEKGEPLHTAFGRADIFPEFFLEMLKTAERGENLEKVFEIAGEFLSRMAQVRAKVLSSLTYPVFVILFSLLSVFAVVKFVIPKVAGVLAGLGKDLPLITKILLFSSKLMGYFLYLFPLFILLFVFKGKLISRENIDKYYLMLPIFGKVSFYFQLSRFAGSLRMSLLSGIPLVRAVSLAIDTITNQYIKGKLKEVPKEIAKGKSLAEVLKATGVFPSLFVGLLATGERSGELEKSLELLEKLYDQQAMRKINLWIRLAEPIAMLIIGILVAFVVQSVVLPLTEISSGVKR</sequence>
<dbReference type="STRING" id="75906.THERU_06485"/>
<dbReference type="Proteomes" id="UP000018914">
    <property type="component" value="Chromosome"/>
</dbReference>
<evidence type="ECO:0000256" key="7">
    <source>
        <dbReference type="SAM" id="Phobius"/>
    </source>
</evidence>
<protein>
    <submittedName>
        <fullName evidence="9">Fimbrial assembly protein PilC2</fullName>
    </submittedName>
</protein>
<organism evidence="10">
    <name type="scientific">Thermocrinis ruber</name>
    <dbReference type="NCBI Taxonomy" id="75906"/>
    <lineage>
        <taxon>Bacteria</taxon>
        <taxon>Pseudomonadati</taxon>
        <taxon>Aquificota</taxon>
        <taxon>Aquificia</taxon>
        <taxon>Aquificales</taxon>
        <taxon>Aquificaceae</taxon>
        <taxon>Thermocrinis</taxon>
    </lineage>
</organism>